<proteinExistence type="predicted"/>
<dbReference type="Gene3D" id="3.40.50.300">
    <property type="entry name" value="P-loop containing nucleotide triphosphate hydrolases"/>
    <property type="match status" value="1"/>
</dbReference>
<dbReference type="AlphaFoldDB" id="A0A2H3CPQ1"/>
<evidence type="ECO:0000259" key="2">
    <source>
        <dbReference type="Pfam" id="PF22939"/>
    </source>
</evidence>
<sequence length="621" mass="69621">MVEAVGSVASITALIGSTVTVIKYVEDVRDAPEERAKLLTELKDLQTCLSMLEYHARSPTEDDPWLQELRKLGKTFDELTEIFDGLRKALEDASSWWRKLLHRLKWPLTKGGVEEDLRKIERIKTLIIVAGQHDHLKLSLEIQKTLSHVEVGVSEILEHTVIAEDRQMEEDVKKWLAPLDFKSIHAGNLSRQVDGTGQWFLESKQLQAWINGPAASSCLWCPGGPGVGKTMLASITIKHLQSLVDEEKTPVLNIFCDYKSKAAHTIHGFLCSLLHQLVQVRGLLSSVTSLYSQYHPRHTPPSLDDLIKTLSEELKLFSRVYIVLDALDEFASDDQGELIKTLTSLSNNIHLLVTLRPGISPISAIESLADEHTGLKIRASDNDIALYVKHKISRGYLANIIGRDDSLRDAIITGVKEKADGMFILVRMHMDSVAGTINQSTLLEALGKLPNDISDAYDKTLTRVDNQSPLRKELAYRIFGWLTFADRPMPVWELQKALATEPGTTEPIHANTIQTDILASVCAGLVVFDSWIVRFVHYTTQEYFASRKDKLSSYVQESDVTSKLREYDKIMETVFEGVACHLSQMPPVQQGHSVYVEVGNLANRPIISFPRLIPSDHSSFD</sequence>
<evidence type="ECO:0000256" key="1">
    <source>
        <dbReference type="ARBA" id="ARBA00022737"/>
    </source>
</evidence>
<feature type="domain" description="GPI inositol-deacylase winged helix" evidence="2">
    <location>
        <begin position="472"/>
        <end position="547"/>
    </location>
</feature>
<dbReference type="InterPro" id="IPR027417">
    <property type="entry name" value="P-loop_NTPase"/>
</dbReference>
<evidence type="ECO:0000259" key="3">
    <source>
        <dbReference type="Pfam" id="PF24883"/>
    </source>
</evidence>
<keyword evidence="1" id="KW-0677">Repeat</keyword>
<dbReference type="Pfam" id="PF24883">
    <property type="entry name" value="NPHP3_N"/>
    <property type="match status" value="1"/>
</dbReference>
<accession>A0A2H3CPQ1</accession>
<dbReference type="InParanoid" id="A0A2H3CPQ1"/>
<dbReference type="OrthoDB" id="7464126at2759"/>
<name>A0A2H3CPQ1_ARMGA</name>
<dbReference type="Pfam" id="PF22939">
    <property type="entry name" value="WHD_GPIID"/>
    <property type="match status" value="1"/>
</dbReference>
<reference evidence="5" key="1">
    <citation type="journal article" date="2017" name="Nat. Ecol. Evol.">
        <title>Genome expansion and lineage-specific genetic innovations in the forest pathogenic fungi Armillaria.</title>
        <authorList>
            <person name="Sipos G."/>
            <person name="Prasanna A.N."/>
            <person name="Walter M.C."/>
            <person name="O'Connor E."/>
            <person name="Balint B."/>
            <person name="Krizsan K."/>
            <person name="Kiss B."/>
            <person name="Hess J."/>
            <person name="Varga T."/>
            <person name="Slot J."/>
            <person name="Riley R."/>
            <person name="Boka B."/>
            <person name="Rigling D."/>
            <person name="Barry K."/>
            <person name="Lee J."/>
            <person name="Mihaltcheva S."/>
            <person name="LaButti K."/>
            <person name="Lipzen A."/>
            <person name="Waldron R."/>
            <person name="Moloney N.M."/>
            <person name="Sperisen C."/>
            <person name="Kredics L."/>
            <person name="Vagvoelgyi C."/>
            <person name="Patrignani A."/>
            <person name="Fitzpatrick D."/>
            <person name="Nagy I."/>
            <person name="Doyle S."/>
            <person name="Anderson J.B."/>
            <person name="Grigoriev I.V."/>
            <person name="Gueldener U."/>
            <person name="Muensterkoetter M."/>
            <person name="Nagy L.G."/>
        </authorList>
    </citation>
    <scope>NUCLEOTIDE SEQUENCE [LARGE SCALE GENOMIC DNA]</scope>
    <source>
        <strain evidence="5">Ar21-2</strain>
    </source>
</reference>
<dbReference type="OMA" id="IHANTIQ"/>
<dbReference type="SUPFAM" id="SSF52540">
    <property type="entry name" value="P-loop containing nucleoside triphosphate hydrolases"/>
    <property type="match status" value="1"/>
</dbReference>
<feature type="domain" description="Nephrocystin 3-like N-terminal" evidence="3">
    <location>
        <begin position="195"/>
        <end position="354"/>
    </location>
</feature>
<evidence type="ECO:0000313" key="4">
    <source>
        <dbReference type="EMBL" id="PBK85051.1"/>
    </source>
</evidence>
<dbReference type="PANTHER" id="PTHR10039:SF15">
    <property type="entry name" value="NACHT DOMAIN-CONTAINING PROTEIN"/>
    <property type="match status" value="1"/>
</dbReference>
<dbReference type="InterPro" id="IPR054471">
    <property type="entry name" value="GPIID_WHD"/>
</dbReference>
<organism evidence="4 5">
    <name type="scientific">Armillaria gallica</name>
    <name type="common">Bulbous honey fungus</name>
    <name type="synonym">Armillaria bulbosa</name>
    <dbReference type="NCBI Taxonomy" id="47427"/>
    <lineage>
        <taxon>Eukaryota</taxon>
        <taxon>Fungi</taxon>
        <taxon>Dikarya</taxon>
        <taxon>Basidiomycota</taxon>
        <taxon>Agaricomycotina</taxon>
        <taxon>Agaricomycetes</taxon>
        <taxon>Agaricomycetidae</taxon>
        <taxon>Agaricales</taxon>
        <taxon>Marasmiineae</taxon>
        <taxon>Physalacriaceae</taxon>
        <taxon>Armillaria</taxon>
    </lineage>
</organism>
<keyword evidence="5" id="KW-1185">Reference proteome</keyword>
<gene>
    <name evidence="4" type="ORF">ARMGADRAFT_1087735</name>
</gene>
<dbReference type="InterPro" id="IPR056884">
    <property type="entry name" value="NPHP3-like_N"/>
</dbReference>
<protein>
    <submittedName>
        <fullName evidence="4">Uncharacterized protein</fullName>
    </submittedName>
</protein>
<dbReference type="PANTHER" id="PTHR10039">
    <property type="entry name" value="AMELOGENIN"/>
    <property type="match status" value="1"/>
</dbReference>
<dbReference type="EMBL" id="KZ293693">
    <property type="protein sequence ID" value="PBK85051.1"/>
    <property type="molecule type" value="Genomic_DNA"/>
</dbReference>
<dbReference type="Proteomes" id="UP000217790">
    <property type="component" value="Unassembled WGS sequence"/>
</dbReference>
<evidence type="ECO:0000313" key="5">
    <source>
        <dbReference type="Proteomes" id="UP000217790"/>
    </source>
</evidence>